<dbReference type="Pfam" id="PF12706">
    <property type="entry name" value="Lactamase_B_2"/>
    <property type="match status" value="1"/>
</dbReference>
<accession>A0AAU9EL39</accession>
<dbReference type="GO" id="GO:0008270">
    <property type="term" value="F:zinc ion binding"/>
    <property type="evidence" value="ECO:0007669"/>
    <property type="project" value="InterPro"/>
</dbReference>
<gene>
    <name evidence="2" type="ORF">FAK_41430</name>
</gene>
<dbReference type="RefSeq" id="WP_338603817.1">
    <property type="nucleotide sequence ID" value="NZ_AP028679.1"/>
</dbReference>
<dbReference type="EMBL" id="AP028679">
    <property type="protein sequence ID" value="BEQ17077.1"/>
    <property type="molecule type" value="Genomic_DNA"/>
</dbReference>
<dbReference type="AlphaFoldDB" id="A0AAU9EL39"/>
<dbReference type="Gene3D" id="3.60.15.10">
    <property type="entry name" value="Ribonuclease Z/Hydroxyacylglutathione hydrolase-like"/>
    <property type="match status" value="1"/>
</dbReference>
<dbReference type="GO" id="GO:0005737">
    <property type="term" value="C:cytoplasm"/>
    <property type="evidence" value="ECO:0007669"/>
    <property type="project" value="TreeGrafter"/>
</dbReference>
<evidence type="ECO:0000313" key="3">
    <source>
        <dbReference type="Proteomes" id="UP001366166"/>
    </source>
</evidence>
<dbReference type="GO" id="GO:0070290">
    <property type="term" value="F:N-acylphosphatidylethanolamine-specific phospholipase D activity"/>
    <property type="evidence" value="ECO:0007669"/>
    <property type="project" value="InterPro"/>
</dbReference>
<dbReference type="SUPFAM" id="SSF56281">
    <property type="entry name" value="Metallo-hydrolase/oxidoreductase"/>
    <property type="match status" value="1"/>
</dbReference>
<evidence type="ECO:0000313" key="2">
    <source>
        <dbReference type="EMBL" id="BEQ17077.1"/>
    </source>
</evidence>
<name>A0AAU9EL39_9BACT</name>
<protein>
    <submittedName>
        <fullName evidence="2">MBL fold metallo-hydrolase</fullName>
    </submittedName>
</protein>
<proteinExistence type="predicted"/>
<organism evidence="2 3">
    <name type="scientific">Desulfoferula mesophila</name>
    <dbReference type="NCBI Taxonomy" id="3058419"/>
    <lineage>
        <taxon>Bacteria</taxon>
        <taxon>Pseudomonadati</taxon>
        <taxon>Thermodesulfobacteriota</taxon>
        <taxon>Desulfarculia</taxon>
        <taxon>Desulfarculales</taxon>
        <taxon>Desulfarculaceae</taxon>
        <taxon>Desulfoferula</taxon>
    </lineage>
</organism>
<dbReference type="PIRSF" id="PIRSF038896">
    <property type="entry name" value="NAPE-PLD"/>
    <property type="match status" value="1"/>
</dbReference>
<sequence length="305" mass="33754">MKGIGRMLAWPWEYMLIFGALLASNFCPTRPAPEPERRPERAGDFVQYLGQATVLMGLDGKHLLTDPMFSRRFAMAKMVKRRTAPPLEVDQLPPIDLVLLSHAHGDHLDLPSLRAVAAHNPAPLTIVGARGVAGYAKAKLEPKHPVHAIDLDWGDRAAVKGLNITCWPGKHLGGRHWITLDFRKYGYGGFVVTSARRSVYYPGDSGMCPAFAELPGSFNLDLALMPIDASNRRDFLRPRHMNPHDALEAFRQSGAKRMVPVHWGTFTLCNESLGRSQRLLREALADDPVLASQVYNLPLGGVLTL</sequence>
<feature type="domain" description="Metallo-beta-lactamase" evidence="1">
    <location>
        <begin position="63"/>
        <end position="263"/>
    </location>
</feature>
<dbReference type="InterPro" id="IPR001279">
    <property type="entry name" value="Metallo-B-lactamas"/>
</dbReference>
<reference evidence="3" key="1">
    <citation type="journal article" date="2023" name="Arch. Microbiol.">
        <title>Desulfoferula mesophilus gen. nov. sp. nov., a mesophilic sulfate-reducing bacterium isolated from a brackish lake sediment.</title>
        <authorList>
            <person name="Watanabe T."/>
            <person name="Yabe T."/>
            <person name="Tsuji J.M."/>
            <person name="Fukui M."/>
        </authorList>
    </citation>
    <scope>NUCLEOTIDE SEQUENCE [LARGE SCALE GENOMIC DNA]</scope>
    <source>
        <strain evidence="3">12FAK</strain>
    </source>
</reference>
<dbReference type="PANTHER" id="PTHR15032:SF4">
    <property type="entry name" value="N-ACYL-PHOSPHATIDYLETHANOLAMINE-HYDROLYZING PHOSPHOLIPASE D"/>
    <property type="match status" value="1"/>
</dbReference>
<dbReference type="Proteomes" id="UP001366166">
    <property type="component" value="Chromosome"/>
</dbReference>
<dbReference type="InterPro" id="IPR036866">
    <property type="entry name" value="RibonucZ/Hydroxyglut_hydro"/>
</dbReference>
<keyword evidence="3" id="KW-1185">Reference proteome</keyword>
<dbReference type="InterPro" id="IPR024884">
    <property type="entry name" value="NAPE-PLD"/>
</dbReference>
<dbReference type="PANTHER" id="PTHR15032">
    <property type="entry name" value="N-ACYL-PHOSPHATIDYLETHANOLAMINE-HYDROLYZING PHOSPHOLIPASE D"/>
    <property type="match status" value="1"/>
</dbReference>
<dbReference type="KEGG" id="dmp:FAK_41430"/>
<evidence type="ECO:0000259" key="1">
    <source>
        <dbReference type="Pfam" id="PF12706"/>
    </source>
</evidence>